<sequence length="205" mass="22863">MPSSRREPVLFNNLKKESISPSILRKNHNFSGNGGISGSDADRLNVTTKSKHRDPSPSMNNYSSTNKDIKFSKYSPLPAIKSRPSLLREKTYDVLEPVFVKGPIQDVTIADPLPSPVESRIKLPEIRTNRIQTSKVKKTTQEIHISSISTPNKKENVKTPAQPQSAANITGSFRQKMGKLKQPFNPNHVSKASMPESPTVFWFPV</sequence>
<feature type="compositionally biased region" description="Polar residues" evidence="1">
    <location>
        <begin position="57"/>
        <end position="66"/>
    </location>
</feature>
<evidence type="ECO:0008006" key="4">
    <source>
        <dbReference type="Google" id="ProtNLM"/>
    </source>
</evidence>
<evidence type="ECO:0000313" key="2">
    <source>
        <dbReference type="EMBL" id="KAK9501413.1"/>
    </source>
</evidence>
<comment type="caution">
    <text evidence="2">The sequence shown here is derived from an EMBL/GenBank/DDBJ whole genome shotgun (WGS) entry which is preliminary data.</text>
</comment>
<dbReference type="AlphaFoldDB" id="A0AAW1CUI7"/>
<dbReference type="EMBL" id="JAPXFL010000009">
    <property type="protein sequence ID" value="KAK9501413.1"/>
    <property type="molecule type" value="Genomic_DNA"/>
</dbReference>
<name>A0AAW1CUI7_9HEMI</name>
<organism evidence="2 3">
    <name type="scientific">Rhynocoris fuscipes</name>
    <dbReference type="NCBI Taxonomy" id="488301"/>
    <lineage>
        <taxon>Eukaryota</taxon>
        <taxon>Metazoa</taxon>
        <taxon>Ecdysozoa</taxon>
        <taxon>Arthropoda</taxon>
        <taxon>Hexapoda</taxon>
        <taxon>Insecta</taxon>
        <taxon>Pterygota</taxon>
        <taxon>Neoptera</taxon>
        <taxon>Paraneoptera</taxon>
        <taxon>Hemiptera</taxon>
        <taxon>Heteroptera</taxon>
        <taxon>Panheteroptera</taxon>
        <taxon>Cimicomorpha</taxon>
        <taxon>Reduviidae</taxon>
        <taxon>Harpactorinae</taxon>
        <taxon>Harpactorini</taxon>
        <taxon>Rhynocoris</taxon>
    </lineage>
</organism>
<keyword evidence="3" id="KW-1185">Reference proteome</keyword>
<dbReference type="Proteomes" id="UP001461498">
    <property type="component" value="Unassembled WGS sequence"/>
</dbReference>
<gene>
    <name evidence="2" type="ORF">O3M35_012140</name>
</gene>
<feature type="region of interest" description="Disordered" evidence="1">
    <location>
        <begin position="134"/>
        <end position="166"/>
    </location>
</feature>
<evidence type="ECO:0000256" key="1">
    <source>
        <dbReference type="SAM" id="MobiDB-lite"/>
    </source>
</evidence>
<proteinExistence type="predicted"/>
<accession>A0AAW1CUI7</accession>
<reference evidence="2 3" key="1">
    <citation type="submission" date="2022-12" db="EMBL/GenBank/DDBJ databases">
        <title>Chromosome-level genome assembly of true bugs.</title>
        <authorList>
            <person name="Ma L."/>
            <person name="Li H."/>
        </authorList>
    </citation>
    <scope>NUCLEOTIDE SEQUENCE [LARGE SCALE GENOMIC DNA]</scope>
    <source>
        <strain evidence="2">Lab_2022b</strain>
    </source>
</reference>
<evidence type="ECO:0000313" key="3">
    <source>
        <dbReference type="Proteomes" id="UP001461498"/>
    </source>
</evidence>
<feature type="region of interest" description="Disordered" evidence="1">
    <location>
        <begin position="22"/>
        <end position="67"/>
    </location>
</feature>
<feature type="compositionally biased region" description="Polar residues" evidence="1">
    <location>
        <begin position="142"/>
        <end position="151"/>
    </location>
</feature>
<protein>
    <recommendedName>
        <fullName evidence="4">Exophilin 5</fullName>
    </recommendedName>
</protein>